<evidence type="ECO:0000256" key="1">
    <source>
        <dbReference type="ARBA" id="ARBA00022669"/>
    </source>
</evidence>
<feature type="domain" description="Chitin-binding type-2" evidence="7">
    <location>
        <begin position="82"/>
        <end position="138"/>
    </location>
</feature>
<evidence type="ECO:0000256" key="2">
    <source>
        <dbReference type="ARBA" id="ARBA00022729"/>
    </source>
</evidence>
<dbReference type="PANTHER" id="PTHR23301">
    <property type="entry name" value="CHITIN BINDING PERITROPHIN-A"/>
    <property type="match status" value="1"/>
</dbReference>
<evidence type="ECO:0000259" key="7">
    <source>
        <dbReference type="PROSITE" id="PS50940"/>
    </source>
</evidence>
<proteinExistence type="predicted"/>
<dbReference type="InterPro" id="IPR036508">
    <property type="entry name" value="Chitin-bd_dom_sf"/>
</dbReference>
<keyword evidence="3" id="KW-0677">Repeat</keyword>
<dbReference type="Proteomes" id="UP000663879">
    <property type="component" value="Unassembled WGS sequence"/>
</dbReference>
<reference evidence="8" key="1">
    <citation type="submission" date="2021-02" db="EMBL/GenBank/DDBJ databases">
        <authorList>
            <person name="Nowell W R."/>
        </authorList>
    </citation>
    <scope>NUCLEOTIDE SEQUENCE</scope>
    <source>
        <strain evidence="8">Ploen Becks lab</strain>
    </source>
</reference>
<keyword evidence="1" id="KW-0147">Chitin-binding</keyword>
<dbReference type="PROSITE" id="PS50940">
    <property type="entry name" value="CHIT_BIND_II"/>
    <property type="match status" value="2"/>
</dbReference>
<dbReference type="SMART" id="SM00494">
    <property type="entry name" value="ChtBD2"/>
    <property type="match status" value="2"/>
</dbReference>
<keyword evidence="5" id="KW-0325">Glycoprotein</keyword>
<evidence type="ECO:0000256" key="4">
    <source>
        <dbReference type="ARBA" id="ARBA00023157"/>
    </source>
</evidence>
<dbReference type="Pfam" id="PF01607">
    <property type="entry name" value="CBM_14"/>
    <property type="match status" value="2"/>
</dbReference>
<dbReference type="GO" id="GO:0008061">
    <property type="term" value="F:chitin binding"/>
    <property type="evidence" value="ECO:0007669"/>
    <property type="project" value="UniProtKB-KW"/>
</dbReference>
<name>A0A813WZY8_9BILA</name>
<feature type="signal peptide" evidence="6">
    <location>
        <begin position="1"/>
        <end position="16"/>
    </location>
</feature>
<organism evidence="8 9">
    <name type="scientific">Brachionus calyciflorus</name>
    <dbReference type="NCBI Taxonomy" id="104777"/>
    <lineage>
        <taxon>Eukaryota</taxon>
        <taxon>Metazoa</taxon>
        <taxon>Spiralia</taxon>
        <taxon>Gnathifera</taxon>
        <taxon>Rotifera</taxon>
        <taxon>Eurotatoria</taxon>
        <taxon>Monogononta</taxon>
        <taxon>Pseudotrocha</taxon>
        <taxon>Ploima</taxon>
        <taxon>Brachionidae</taxon>
        <taxon>Brachionus</taxon>
    </lineage>
</organism>
<keyword evidence="9" id="KW-1185">Reference proteome</keyword>
<evidence type="ECO:0000256" key="3">
    <source>
        <dbReference type="ARBA" id="ARBA00022737"/>
    </source>
</evidence>
<evidence type="ECO:0000313" key="9">
    <source>
        <dbReference type="Proteomes" id="UP000663879"/>
    </source>
</evidence>
<gene>
    <name evidence="8" type="ORF">OXX778_LOCUS9304</name>
</gene>
<dbReference type="InterPro" id="IPR051940">
    <property type="entry name" value="Chitin_bind-dev_reg"/>
</dbReference>
<dbReference type="InterPro" id="IPR002557">
    <property type="entry name" value="Chitin-bd_dom"/>
</dbReference>
<evidence type="ECO:0000256" key="5">
    <source>
        <dbReference type="ARBA" id="ARBA00023180"/>
    </source>
</evidence>
<feature type="chain" id="PRO_5032432614" description="Chitin-binding type-2 domain-containing protein" evidence="6">
    <location>
        <begin position="17"/>
        <end position="158"/>
    </location>
</feature>
<comment type="caution">
    <text evidence="8">The sequence shown here is derived from an EMBL/GenBank/DDBJ whole genome shotgun (WGS) entry which is preliminary data.</text>
</comment>
<dbReference type="AlphaFoldDB" id="A0A813WZY8"/>
<protein>
    <recommendedName>
        <fullName evidence="7">Chitin-binding type-2 domain-containing protein</fullName>
    </recommendedName>
</protein>
<evidence type="ECO:0000313" key="8">
    <source>
        <dbReference type="EMBL" id="CAF0858235.1"/>
    </source>
</evidence>
<dbReference type="OrthoDB" id="6020543at2759"/>
<sequence>MRSILILLISLQIVFGKTIHKREAIPCNTAIDLTRVAGTCNQFYRCFASGYFAIVTCNPGYEFDPIVKKCRLENEVECTACGNECLDEIDYTREADDCRKYQRCINGYYSVETCEEGLVFNDATKSCDWPENVEQCKYYYWDNECSITNSCITTEVIH</sequence>
<dbReference type="PANTHER" id="PTHR23301:SF0">
    <property type="entry name" value="CHITIN-BINDING TYPE-2 DOMAIN-CONTAINING PROTEIN-RELATED"/>
    <property type="match status" value="1"/>
</dbReference>
<dbReference type="Gene3D" id="2.170.140.10">
    <property type="entry name" value="Chitin binding domain"/>
    <property type="match status" value="2"/>
</dbReference>
<dbReference type="GO" id="GO:0005576">
    <property type="term" value="C:extracellular region"/>
    <property type="evidence" value="ECO:0007669"/>
    <property type="project" value="InterPro"/>
</dbReference>
<dbReference type="SUPFAM" id="SSF57625">
    <property type="entry name" value="Invertebrate chitin-binding proteins"/>
    <property type="match status" value="2"/>
</dbReference>
<keyword evidence="4" id="KW-1015">Disulfide bond</keyword>
<evidence type="ECO:0000256" key="6">
    <source>
        <dbReference type="SAM" id="SignalP"/>
    </source>
</evidence>
<feature type="domain" description="Chitin-binding type-2" evidence="7">
    <location>
        <begin position="24"/>
        <end position="80"/>
    </location>
</feature>
<dbReference type="EMBL" id="CAJNOC010001361">
    <property type="protein sequence ID" value="CAF0858235.1"/>
    <property type="molecule type" value="Genomic_DNA"/>
</dbReference>
<accession>A0A813WZY8</accession>
<keyword evidence="2 6" id="KW-0732">Signal</keyword>